<dbReference type="GO" id="GO:0004803">
    <property type="term" value="F:transposase activity"/>
    <property type="evidence" value="ECO:0007669"/>
    <property type="project" value="InterPro"/>
</dbReference>
<feature type="region of interest" description="Disordered" evidence="3">
    <location>
        <begin position="27"/>
        <end position="46"/>
    </location>
</feature>
<dbReference type="Gene3D" id="3.30.420.10">
    <property type="entry name" value="Ribonuclease H-like superfamily/Ribonuclease H"/>
    <property type="match status" value="1"/>
</dbReference>
<proteinExistence type="inferred from homology"/>
<sequence>MRVSHETIYQALYLQARGGLKREVAQTLRTGRTRRAPRRRPDQRTPRFADPMIMISDRPAEIEDRAVPGHWEGDLIVGTGNKSAIGTLVERSTRYTMLVHLPGSHDAETVRDGLIATISTLPEHLRGSLTWDQGCEMARHKQFTMATDMPVYFCSPASPWQRGTNENTNGLLRQYFPKGSDLSVYGPEDLEHVARQLNTRPRKTLDWDTPAERLRDLLTR</sequence>
<dbReference type="InterPro" id="IPR053392">
    <property type="entry name" value="Transposase_IS30-like"/>
</dbReference>
<comment type="similarity">
    <text evidence="2">Belongs to the transposase IS30 family.</text>
</comment>
<evidence type="ECO:0000313" key="6">
    <source>
        <dbReference type="Proteomes" id="UP000198677"/>
    </source>
</evidence>
<evidence type="ECO:0000313" key="5">
    <source>
        <dbReference type="EMBL" id="SEK19454.1"/>
    </source>
</evidence>
<name>A0A1H7F0T1_9NOCA</name>
<evidence type="ECO:0000256" key="1">
    <source>
        <dbReference type="ARBA" id="ARBA00002190"/>
    </source>
</evidence>
<dbReference type="PROSITE" id="PS01043">
    <property type="entry name" value="TRANSPOSASE_IS30"/>
    <property type="match status" value="1"/>
</dbReference>
<dbReference type="InterPro" id="IPR012337">
    <property type="entry name" value="RNaseH-like_sf"/>
</dbReference>
<dbReference type="InterPro" id="IPR001598">
    <property type="entry name" value="Transposase_IS30_CS"/>
</dbReference>
<dbReference type="AlphaFoldDB" id="A0A1H7F0T1"/>
<dbReference type="SUPFAM" id="SSF53098">
    <property type="entry name" value="Ribonuclease H-like"/>
    <property type="match status" value="1"/>
</dbReference>
<feature type="domain" description="Integrase catalytic" evidence="4">
    <location>
        <begin position="64"/>
        <end position="218"/>
    </location>
</feature>
<dbReference type="Proteomes" id="UP000198677">
    <property type="component" value="Unassembled WGS sequence"/>
</dbReference>
<dbReference type="GO" id="GO:0015074">
    <property type="term" value="P:DNA integration"/>
    <property type="evidence" value="ECO:0007669"/>
    <property type="project" value="InterPro"/>
</dbReference>
<reference evidence="6" key="1">
    <citation type="submission" date="2016-10" db="EMBL/GenBank/DDBJ databases">
        <authorList>
            <person name="Varghese N."/>
            <person name="Submissions S."/>
        </authorList>
    </citation>
    <scope>NUCLEOTIDE SEQUENCE [LARGE SCALE GENOMIC DNA]</scope>
    <source>
        <strain evidence="6">DSM 44675</strain>
    </source>
</reference>
<dbReference type="PANTHER" id="PTHR10948:SF23">
    <property type="entry name" value="TRANSPOSASE INSI FOR INSERTION SEQUENCE ELEMENT IS30A-RELATED"/>
    <property type="match status" value="1"/>
</dbReference>
<accession>A0A1H7F0T1</accession>
<dbReference type="NCBIfam" id="NF033563">
    <property type="entry name" value="transpos_IS30"/>
    <property type="match status" value="1"/>
</dbReference>
<protein>
    <submittedName>
        <fullName evidence="5">Transposase, IS30 family</fullName>
    </submittedName>
</protein>
<organism evidence="5 6">
    <name type="scientific">Rhodococcus maanshanensis</name>
    <dbReference type="NCBI Taxonomy" id="183556"/>
    <lineage>
        <taxon>Bacteria</taxon>
        <taxon>Bacillati</taxon>
        <taxon>Actinomycetota</taxon>
        <taxon>Actinomycetes</taxon>
        <taxon>Mycobacteriales</taxon>
        <taxon>Nocardiaceae</taxon>
        <taxon>Rhodococcus</taxon>
    </lineage>
</organism>
<dbReference type="InterPro" id="IPR036397">
    <property type="entry name" value="RNaseH_sf"/>
</dbReference>
<keyword evidence="6" id="KW-1185">Reference proteome</keyword>
<comment type="function">
    <text evidence="1">Required for the transposition of the insertion element.</text>
</comment>
<dbReference type="EMBL" id="FOAW01000001">
    <property type="protein sequence ID" value="SEK19454.1"/>
    <property type="molecule type" value="Genomic_DNA"/>
</dbReference>
<dbReference type="GO" id="GO:0003677">
    <property type="term" value="F:DNA binding"/>
    <property type="evidence" value="ECO:0007669"/>
    <property type="project" value="InterPro"/>
</dbReference>
<evidence type="ECO:0000256" key="2">
    <source>
        <dbReference type="ARBA" id="ARBA00006363"/>
    </source>
</evidence>
<dbReference type="Pfam" id="PF00665">
    <property type="entry name" value="rve"/>
    <property type="match status" value="1"/>
</dbReference>
<dbReference type="GO" id="GO:0006313">
    <property type="term" value="P:DNA transposition"/>
    <property type="evidence" value="ECO:0007669"/>
    <property type="project" value="InterPro"/>
</dbReference>
<dbReference type="InterPro" id="IPR001584">
    <property type="entry name" value="Integrase_cat-core"/>
</dbReference>
<dbReference type="PANTHER" id="PTHR10948">
    <property type="entry name" value="TRANSPOSASE"/>
    <property type="match status" value="1"/>
</dbReference>
<evidence type="ECO:0000256" key="3">
    <source>
        <dbReference type="SAM" id="MobiDB-lite"/>
    </source>
</evidence>
<evidence type="ECO:0000259" key="4">
    <source>
        <dbReference type="PROSITE" id="PS50994"/>
    </source>
</evidence>
<dbReference type="InterPro" id="IPR051917">
    <property type="entry name" value="Transposase-Integrase"/>
</dbReference>
<gene>
    <name evidence="5" type="ORF">SAMN05444583_1018</name>
</gene>
<dbReference type="GO" id="GO:0005829">
    <property type="term" value="C:cytosol"/>
    <property type="evidence" value="ECO:0007669"/>
    <property type="project" value="TreeGrafter"/>
</dbReference>
<dbReference type="PROSITE" id="PS50994">
    <property type="entry name" value="INTEGRASE"/>
    <property type="match status" value="1"/>
</dbReference>